<protein>
    <submittedName>
        <fullName evidence="1">Uncharacterized protein</fullName>
    </submittedName>
</protein>
<proteinExistence type="predicted"/>
<comment type="caution">
    <text evidence="1">The sequence shown here is derived from an EMBL/GenBank/DDBJ whole genome shotgun (WGS) entry which is preliminary data.</text>
</comment>
<sequence>MTSLTINGEQADLSLLWRPERGLNRIRREWRQARFSLLVEATAFLSALSANYESCVLDLKHDDSLTGETDFFGEAGYPSPSQLVEQPELLARVVDTFFAEQVFMAVLPPPPAAFEGSYAIGGIDSIASLENAFAIQGPCYAYPD</sequence>
<reference evidence="1 2" key="1">
    <citation type="submission" date="2024-04" db="EMBL/GenBank/DDBJ databases">
        <title>Novel species of the genus Ideonella isolated from streams.</title>
        <authorList>
            <person name="Lu H."/>
        </authorList>
    </citation>
    <scope>NUCLEOTIDE SEQUENCE [LARGE SCALE GENOMIC DNA]</scope>
    <source>
        <strain evidence="1 2">DXS29W</strain>
    </source>
</reference>
<accession>A0ABU9BYQ7</accession>
<keyword evidence="2" id="KW-1185">Reference proteome</keyword>
<dbReference type="RefSeq" id="WP_341429481.1">
    <property type="nucleotide sequence ID" value="NZ_JBBUTG010000058.1"/>
</dbReference>
<organism evidence="1 2">
    <name type="scientific">Ideonella lacteola</name>
    <dbReference type="NCBI Taxonomy" id="2984193"/>
    <lineage>
        <taxon>Bacteria</taxon>
        <taxon>Pseudomonadati</taxon>
        <taxon>Pseudomonadota</taxon>
        <taxon>Betaproteobacteria</taxon>
        <taxon>Burkholderiales</taxon>
        <taxon>Sphaerotilaceae</taxon>
        <taxon>Ideonella</taxon>
    </lineage>
</organism>
<evidence type="ECO:0000313" key="2">
    <source>
        <dbReference type="Proteomes" id="UP001371218"/>
    </source>
</evidence>
<dbReference type="EMBL" id="JBBUTG010000058">
    <property type="protein sequence ID" value="MEK8035046.1"/>
    <property type="molecule type" value="Genomic_DNA"/>
</dbReference>
<name>A0ABU9BYQ7_9BURK</name>
<dbReference type="Proteomes" id="UP001371218">
    <property type="component" value="Unassembled WGS sequence"/>
</dbReference>
<evidence type="ECO:0000313" key="1">
    <source>
        <dbReference type="EMBL" id="MEK8035046.1"/>
    </source>
</evidence>
<gene>
    <name evidence="1" type="ORF">AACH06_29875</name>
</gene>